<dbReference type="AlphaFoldDB" id="A0A498H0V7"/>
<evidence type="ECO:0008006" key="4">
    <source>
        <dbReference type="Google" id="ProtNLM"/>
    </source>
</evidence>
<feature type="transmembrane region" description="Helical" evidence="1">
    <location>
        <begin position="191"/>
        <end position="212"/>
    </location>
</feature>
<keyword evidence="1" id="KW-1133">Transmembrane helix</keyword>
<dbReference type="EMBL" id="LHQS01000002">
    <property type="protein sequence ID" value="RXE56452.1"/>
    <property type="molecule type" value="Genomic_DNA"/>
</dbReference>
<reference evidence="2 3" key="1">
    <citation type="journal article" date="2015" name="Int. J. Syst. Evol. Microbiol.">
        <title>Methanoculleus taiwanensis sp. nov., a methanogen isolated from deep marine sediment at the deformation front area near Taiwan.</title>
        <authorList>
            <person name="Weng C.Y."/>
            <person name="Chen S.C."/>
            <person name="Lai M.C."/>
            <person name="Wu S.Y."/>
            <person name="Lin S."/>
            <person name="Yang T.F."/>
            <person name="Chen P.C."/>
        </authorList>
    </citation>
    <scope>NUCLEOTIDE SEQUENCE [LARGE SCALE GENOMIC DNA]</scope>
    <source>
        <strain evidence="2 3">CYW4</strain>
    </source>
</reference>
<dbReference type="RefSeq" id="WP_128694243.1">
    <property type="nucleotide sequence ID" value="NZ_LHQS01000002.1"/>
</dbReference>
<dbReference type="InterPro" id="IPR025098">
    <property type="entry name" value="DUF4013"/>
</dbReference>
<feature type="transmembrane region" description="Helical" evidence="1">
    <location>
        <begin position="112"/>
        <end position="145"/>
    </location>
</feature>
<accession>A0A498H0V7</accession>
<sequence>MEFVSMLKDSYEYTKDALWGHWGRWLILLISTIVFPLIYGYTVRIMRGTKPAPETDNLVSMFIEGIVLLVVYIVYAIPIYLIAFISLALYFIPASVTSGPAMTGDPVGSAGLPFGALVAVILMIVIVLLAIAISLMANFGGIRYARTGRFGEAFNLRAITRHIGEIGWLSYFVALVILGIVVAVIEFVLLLIPILGILLLFILAPAFVVFSYRYITLIYDSAPAPA</sequence>
<feature type="transmembrane region" description="Helical" evidence="1">
    <location>
        <begin position="166"/>
        <end position="185"/>
    </location>
</feature>
<feature type="transmembrane region" description="Helical" evidence="1">
    <location>
        <begin position="22"/>
        <end position="41"/>
    </location>
</feature>
<dbReference type="OrthoDB" id="107590at2157"/>
<evidence type="ECO:0000256" key="1">
    <source>
        <dbReference type="SAM" id="Phobius"/>
    </source>
</evidence>
<keyword evidence="1" id="KW-0472">Membrane</keyword>
<proteinExistence type="predicted"/>
<feature type="transmembrane region" description="Helical" evidence="1">
    <location>
        <begin position="62"/>
        <end position="92"/>
    </location>
</feature>
<evidence type="ECO:0000313" key="2">
    <source>
        <dbReference type="EMBL" id="RXE56452.1"/>
    </source>
</evidence>
<gene>
    <name evidence="2" type="ORF">ABH15_10260</name>
</gene>
<keyword evidence="1" id="KW-0812">Transmembrane</keyword>
<dbReference type="Proteomes" id="UP000290932">
    <property type="component" value="Unassembled WGS sequence"/>
</dbReference>
<organism evidence="2 3">
    <name type="scientific">Methanoculleus taiwanensis</name>
    <dbReference type="NCBI Taxonomy" id="1550565"/>
    <lineage>
        <taxon>Archaea</taxon>
        <taxon>Methanobacteriati</taxon>
        <taxon>Methanobacteriota</taxon>
        <taxon>Stenosarchaea group</taxon>
        <taxon>Methanomicrobia</taxon>
        <taxon>Methanomicrobiales</taxon>
        <taxon>Methanomicrobiaceae</taxon>
        <taxon>Methanoculleus</taxon>
    </lineage>
</organism>
<name>A0A498H0V7_9EURY</name>
<comment type="caution">
    <text evidence="2">The sequence shown here is derived from an EMBL/GenBank/DDBJ whole genome shotgun (WGS) entry which is preliminary data.</text>
</comment>
<evidence type="ECO:0000313" key="3">
    <source>
        <dbReference type="Proteomes" id="UP000290932"/>
    </source>
</evidence>
<dbReference type="Pfam" id="PF13197">
    <property type="entry name" value="DUF4013"/>
    <property type="match status" value="1"/>
</dbReference>
<keyword evidence="3" id="KW-1185">Reference proteome</keyword>
<protein>
    <recommendedName>
        <fullName evidence="4">DUF4013 domain-containing protein</fullName>
    </recommendedName>
</protein>